<sequence>MNTINKIYQDAEPNLSTLGWLGIFGYPVYYFIWNSLFHQPYENMELRCFGSLLCLILVLRNFIPEKLKKFLPYYYVFTVTFCLPYFFSFMMFMNHWSTIWVMSFITSIFLNIILIHNTKILLLQSISSYIFSYATVNYISSYNTISLINWSYIPIILFIYIFGNIFYYMHKKSHEVKVSIAKSLGAGIAHEMRNPLSAIHTSFELLKSLIPDSNAENRTISPHDLRTIHQLLNGVKDVLGSADETIDLILTSIDQHRVSTSTFRQHSALDILQQTLSSFSYRCQGDRNAINLEQHSDFDFFGNDTLLKYALYNLLKNAFYYRKSNDFSIRIKFSRDDQWNQIIFEDNGEGIEPKQLEHIFKDFYTHGKHGGFGLGLPFCRRIMNSFGGSIQCESSLGEWTRFTLSFPDFASNRVTLMKQEILKMKSMLYIKHDSTQTFDTSIFKLLSQEEFNIDEIDLDDALNKKDYEFEYDIIFVNLEQADKVQQKFAALEKILAFTRAQICCFFNHNQQELIQSEKYLSLFPIKTEQLNATSLRNTIEQILFGTKPLRTEKKLPQPVNKESTGKHILVVDDNRSVRIFTALLLEKQGYKVLQANDGTEALSSVEHQKVDLILMDIEMPVMDGIETAKHIRSSNKPYRHIPIIGHTGDSQAKTLEQIKASGMNDYMIKPVQKEQLLGKVAYLI</sequence>
<keyword evidence="6" id="KW-0472">Membrane</keyword>
<dbReference type="PROSITE" id="PS50110">
    <property type="entry name" value="RESPONSE_REGULATORY"/>
    <property type="match status" value="1"/>
</dbReference>
<dbReference type="RefSeq" id="WP_073605696.1">
    <property type="nucleotide sequence ID" value="NZ_FQXZ01000046.1"/>
</dbReference>
<dbReference type="InterPro" id="IPR036097">
    <property type="entry name" value="HisK_dim/P_sf"/>
</dbReference>
<dbReference type="STRING" id="1216006.VA7868_04089"/>
<dbReference type="GO" id="GO:0000155">
    <property type="term" value="F:phosphorelay sensor kinase activity"/>
    <property type="evidence" value="ECO:0007669"/>
    <property type="project" value="InterPro"/>
</dbReference>
<dbReference type="SUPFAM" id="SSF55874">
    <property type="entry name" value="ATPase domain of HSP90 chaperone/DNA topoisomerase II/histidine kinase"/>
    <property type="match status" value="1"/>
</dbReference>
<keyword evidence="4" id="KW-0378">Hydrolase</keyword>
<evidence type="ECO:0000256" key="4">
    <source>
        <dbReference type="ARBA" id="ARBA00022801"/>
    </source>
</evidence>
<dbReference type="Pfam" id="PF02518">
    <property type="entry name" value="HATPase_c"/>
    <property type="match status" value="1"/>
</dbReference>
<keyword evidence="6" id="KW-0812">Transmembrane</keyword>
<evidence type="ECO:0000256" key="2">
    <source>
        <dbReference type="ARBA" id="ARBA00012438"/>
    </source>
</evidence>
<evidence type="ECO:0000259" key="7">
    <source>
        <dbReference type="PROSITE" id="PS50109"/>
    </source>
</evidence>
<feature type="transmembrane region" description="Helical" evidence="6">
    <location>
        <begin position="12"/>
        <end position="32"/>
    </location>
</feature>
<dbReference type="InterPro" id="IPR011006">
    <property type="entry name" value="CheY-like_superfamily"/>
</dbReference>
<dbReference type="Proteomes" id="UP000184608">
    <property type="component" value="Unassembled WGS sequence"/>
</dbReference>
<dbReference type="AlphaFoldDB" id="A0A1M6CY39"/>
<proteinExistence type="predicted"/>
<dbReference type="Pfam" id="PF00072">
    <property type="entry name" value="Response_reg"/>
    <property type="match status" value="1"/>
</dbReference>
<dbReference type="EC" id="2.7.13.3" evidence="2"/>
<dbReference type="InterPro" id="IPR005467">
    <property type="entry name" value="His_kinase_dom"/>
</dbReference>
<dbReference type="Gene3D" id="3.30.565.10">
    <property type="entry name" value="Histidine kinase-like ATPase, C-terminal domain"/>
    <property type="match status" value="1"/>
</dbReference>
<dbReference type="PRINTS" id="PR00344">
    <property type="entry name" value="BCTRLSENSOR"/>
</dbReference>
<protein>
    <recommendedName>
        <fullName evidence="2">histidine kinase</fullName>
        <ecNumber evidence="2">2.7.13.3</ecNumber>
    </recommendedName>
</protein>
<accession>A0A1M6CY39</accession>
<evidence type="ECO:0000256" key="1">
    <source>
        <dbReference type="ARBA" id="ARBA00000085"/>
    </source>
</evidence>
<dbReference type="InterPro" id="IPR036890">
    <property type="entry name" value="HATPase_C_sf"/>
</dbReference>
<evidence type="ECO:0000256" key="3">
    <source>
        <dbReference type="ARBA" id="ARBA00022553"/>
    </source>
</evidence>
<organism evidence="9 10">
    <name type="scientific">Vibrio aerogenes CECT 7868</name>
    <dbReference type="NCBI Taxonomy" id="1216006"/>
    <lineage>
        <taxon>Bacteria</taxon>
        <taxon>Pseudomonadati</taxon>
        <taxon>Pseudomonadota</taxon>
        <taxon>Gammaproteobacteria</taxon>
        <taxon>Vibrionales</taxon>
        <taxon>Vibrionaceae</taxon>
        <taxon>Vibrio</taxon>
    </lineage>
</organism>
<dbReference type="SMART" id="SM00387">
    <property type="entry name" value="HATPase_c"/>
    <property type="match status" value="1"/>
</dbReference>
<dbReference type="PANTHER" id="PTHR43547:SF2">
    <property type="entry name" value="HYBRID SIGNAL TRANSDUCTION HISTIDINE KINASE C"/>
    <property type="match status" value="1"/>
</dbReference>
<evidence type="ECO:0000256" key="5">
    <source>
        <dbReference type="PROSITE-ProRule" id="PRU00169"/>
    </source>
</evidence>
<dbReference type="Gene3D" id="1.10.287.130">
    <property type="match status" value="1"/>
</dbReference>
<feature type="transmembrane region" description="Helical" evidence="6">
    <location>
        <begin position="70"/>
        <end position="92"/>
    </location>
</feature>
<keyword evidence="10" id="KW-1185">Reference proteome</keyword>
<dbReference type="InterPro" id="IPR001789">
    <property type="entry name" value="Sig_transdc_resp-reg_receiver"/>
</dbReference>
<dbReference type="CDD" id="cd00075">
    <property type="entry name" value="HATPase"/>
    <property type="match status" value="1"/>
</dbReference>
<name>A0A1M6CY39_9VIBR</name>
<dbReference type="InterPro" id="IPR003594">
    <property type="entry name" value="HATPase_dom"/>
</dbReference>
<gene>
    <name evidence="9" type="primary">cqsS</name>
    <name evidence="9" type="ORF">VA7868_04089</name>
</gene>
<feature type="modified residue" description="4-aspartylphosphate" evidence="5">
    <location>
        <position position="616"/>
    </location>
</feature>
<dbReference type="Gene3D" id="3.40.50.2300">
    <property type="match status" value="1"/>
</dbReference>
<dbReference type="SUPFAM" id="SSF52172">
    <property type="entry name" value="CheY-like"/>
    <property type="match status" value="1"/>
</dbReference>
<keyword evidence="9" id="KW-0808">Transferase</keyword>
<feature type="transmembrane region" description="Helical" evidence="6">
    <location>
        <begin position="151"/>
        <end position="169"/>
    </location>
</feature>
<dbReference type="InterPro" id="IPR003661">
    <property type="entry name" value="HisK_dim/P_dom"/>
</dbReference>
<dbReference type="CDD" id="cd00082">
    <property type="entry name" value="HisKA"/>
    <property type="match status" value="1"/>
</dbReference>
<evidence type="ECO:0000313" key="9">
    <source>
        <dbReference type="EMBL" id="SHI65638.1"/>
    </source>
</evidence>
<dbReference type="PROSITE" id="PS50109">
    <property type="entry name" value="HIS_KIN"/>
    <property type="match status" value="1"/>
</dbReference>
<evidence type="ECO:0000313" key="10">
    <source>
        <dbReference type="Proteomes" id="UP000184608"/>
    </source>
</evidence>
<comment type="catalytic activity">
    <reaction evidence="1">
        <text>ATP + protein L-histidine = ADP + protein N-phospho-L-histidine.</text>
        <dbReference type="EC" id="2.7.13.3"/>
    </reaction>
</comment>
<feature type="transmembrane region" description="Helical" evidence="6">
    <location>
        <begin position="98"/>
        <end position="115"/>
    </location>
</feature>
<dbReference type="SMART" id="SM00448">
    <property type="entry name" value="REC"/>
    <property type="match status" value="1"/>
</dbReference>
<evidence type="ECO:0000256" key="6">
    <source>
        <dbReference type="SAM" id="Phobius"/>
    </source>
</evidence>
<keyword evidence="6" id="KW-1133">Transmembrane helix</keyword>
<feature type="domain" description="Histidine kinase" evidence="7">
    <location>
        <begin position="187"/>
        <end position="410"/>
    </location>
</feature>
<dbReference type="OrthoDB" id="8573961at2"/>
<dbReference type="PANTHER" id="PTHR43547">
    <property type="entry name" value="TWO-COMPONENT HISTIDINE KINASE"/>
    <property type="match status" value="1"/>
</dbReference>
<reference evidence="9 10" key="1">
    <citation type="submission" date="2016-11" db="EMBL/GenBank/DDBJ databases">
        <authorList>
            <person name="Jaros S."/>
            <person name="Januszkiewicz K."/>
            <person name="Wedrychowicz H."/>
        </authorList>
    </citation>
    <scope>NUCLEOTIDE SEQUENCE [LARGE SCALE GENOMIC DNA]</scope>
    <source>
        <strain evidence="9 10">CECT 7868</strain>
    </source>
</reference>
<feature type="domain" description="Response regulatory" evidence="8">
    <location>
        <begin position="567"/>
        <end position="684"/>
    </location>
</feature>
<dbReference type="CDD" id="cd17546">
    <property type="entry name" value="REC_hyHK_CKI1_RcsC-like"/>
    <property type="match status" value="1"/>
</dbReference>
<evidence type="ECO:0000259" key="8">
    <source>
        <dbReference type="PROSITE" id="PS50110"/>
    </source>
</evidence>
<dbReference type="EMBL" id="FQXZ01000046">
    <property type="protein sequence ID" value="SHI65638.1"/>
    <property type="molecule type" value="Genomic_DNA"/>
</dbReference>
<dbReference type="GO" id="GO:0016787">
    <property type="term" value="F:hydrolase activity"/>
    <property type="evidence" value="ECO:0007669"/>
    <property type="project" value="UniProtKB-KW"/>
</dbReference>
<keyword evidence="9" id="KW-0418">Kinase</keyword>
<dbReference type="SUPFAM" id="SSF47384">
    <property type="entry name" value="Homodimeric domain of signal transducing histidine kinase"/>
    <property type="match status" value="1"/>
</dbReference>
<keyword evidence="3 5" id="KW-0597">Phosphoprotein</keyword>
<dbReference type="InterPro" id="IPR004358">
    <property type="entry name" value="Sig_transdc_His_kin-like_C"/>
</dbReference>